<comment type="caution">
    <text evidence="2">The sequence shown here is derived from an EMBL/GenBank/DDBJ whole genome shotgun (WGS) entry which is preliminary data.</text>
</comment>
<dbReference type="InterPro" id="IPR001584">
    <property type="entry name" value="Integrase_cat-core"/>
</dbReference>
<dbReference type="Proteomes" id="UP000249538">
    <property type="component" value="Unassembled WGS sequence"/>
</dbReference>
<protein>
    <submittedName>
        <fullName evidence="2">Integrase-like protein</fullName>
    </submittedName>
</protein>
<dbReference type="InterPro" id="IPR012337">
    <property type="entry name" value="RNaseH-like_sf"/>
</dbReference>
<feature type="domain" description="Integrase catalytic" evidence="1">
    <location>
        <begin position="1"/>
        <end position="105"/>
    </location>
</feature>
<accession>A0A2W7QJH9</accession>
<sequence length="105" mass="12070">MLGFDTDNDSCFMNETIKDWCEAAQVAFTRSRPYRKNDQAHVEQKNGAVVRRMVGYRRYAGIAATTELARLYRSMRLFVNFFQPSFKLMGSLGTALEYRSAITPL</sequence>
<name>A0A2W7QJH9_9RHOB</name>
<organism evidence="2 3">
    <name type="scientific">Cereibacter changlensis</name>
    <dbReference type="NCBI Taxonomy" id="402884"/>
    <lineage>
        <taxon>Bacteria</taxon>
        <taxon>Pseudomonadati</taxon>
        <taxon>Pseudomonadota</taxon>
        <taxon>Alphaproteobacteria</taxon>
        <taxon>Rhodobacterales</taxon>
        <taxon>Paracoccaceae</taxon>
        <taxon>Cereibacter</taxon>
    </lineage>
</organism>
<gene>
    <name evidence="2" type="ORF">LX76_04351</name>
</gene>
<evidence type="ECO:0000313" key="3">
    <source>
        <dbReference type="Proteomes" id="UP000249538"/>
    </source>
</evidence>
<evidence type="ECO:0000313" key="2">
    <source>
        <dbReference type="EMBL" id="PZX48261.1"/>
    </source>
</evidence>
<dbReference type="PROSITE" id="PS50994">
    <property type="entry name" value="INTEGRASE"/>
    <property type="match status" value="1"/>
</dbReference>
<proteinExistence type="predicted"/>
<dbReference type="SUPFAM" id="SSF53098">
    <property type="entry name" value="Ribonuclease H-like"/>
    <property type="match status" value="1"/>
</dbReference>
<dbReference type="EMBL" id="QKZS01000027">
    <property type="protein sequence ID" value="PZX48261.1"/>
    <property type="molecule type" value="Genomic_DNA"/>
</dbReference>
<dbReference type="AlphaFoldDB" id="A0A2W7QJH9"/>
<evidence type="ECO:0000259" key="1">
    <source>
        <dbReference type="PROSITE" id="PS50994"/>
    </source>
</evidence>
<dbReference type="GO" id="GO:0003676">
    <property type="term" value="F:nucleic acid binding"/>
    <property type="evidence" value="ECO:0007669"/>
    <property type="project" value="InterPro"/>
</dbReference>
<dbReference type="GO" id="GO:0015074">
    <property type="term" value="P:DNA integration"/>
    <property type="evidence" value="ECO:0007669"/>
    <property type="project" value="InterPro"/>
</dbReference>
<reference evidence="2 3" key="1">
    <citation type="submission" date="2018-06" db="EMBL/GenBank/DDBJ databases">
        <title>Genomic Encyclopedia of Archaeal and Bacterial Type Strains, Phase II (KMG-II): from individual species to whole genera.</title>
        <authorList>
            <person name="Goeker M."/>
        </authorList>
    </citation>
    <scope>NUCLEOTIDE SEQUENCE [LARGE SCALE GENOMIC DNA]</scope>
    <source>
        <strain evidence="2 3">DSM 18774</strain>
    </source>
</reference>
<dbReference type="InterPro" id="IPR036397">
    <property type="entry name" value="RNaseH_sf"/>
</dbReference>
<dbReference type="Gene3D" id="3.30.420.10">
    <property type="entry name" value="Ribonuclease H-like superfamily/Ribonuclease H"/>
    <property type="match status" value="1"/>
</dbReference>